<evidence type="ECO:0000256" key="1">
    <source>
        <dbReference type="SAM" id="MobiDB-lite"/>
    </source>
</evidence>
<evidence type="ECO:0000313" key="2">
    <source>
        <dbReference type="Proteomes" id="UP000025227"/>
    </source>
</evidence>
<feature type="region of interest" description="Disordered" evidence="1">
    <location>
        <begin position="35"/>
        <end position="55"/>
    </location>
</feature>
<feature type="compositionally biased region" description="Basic residues" evidence="1">
    <location>
        <begin position="1"/>
        <end position="17"/>
    </location>
</feature>
<sequence>MEFKKWKARGQNRRRKKTFDEALEERRASEWNVRRKTREAAHLKKGNTSPNSRRKATLEGTLEEMRGLQKASDGEVTLRYTTGERAGCDQAEGTVVLIRTIWRAIDF</sequence>
<accession>A0A7I4YMZ0</accession>
<dbReference type="OMA" id="IWRAIDF"/>
<dbReference type="AlphaFoldDB" id="A0A7I4YMZ0"/>
<dbReference type="Proteomes" id="UP000025227">
    <property type="component" value="Unplaced"/>
</dbReference>
<evidence type="ECO:0000313" key="3">
    <source>
        <dbReference type="WBParaSite" id="HCON_00113990-00001"/>
    </source>
</evidence>
<dbReference type="OrthoDB" id="10486709at2759"/>
<organism evidence="2 3">
    <name type="scientific">Haemonchus contortus</name>
    <name type="common">Barber pole worm</name>
    <dbReference type="NCBI Taxonomy" id="6289"/>
    <lineage>
        <taxon>Eukaryota</taxon>
        <taxon>Metazoa</taxon>
        <taxon>Ecdysozoa</taxon>
        <taxon>Nematoda</taxon>
        <taxon>Chromadorea</taxon>
        <taxon>Rhabditida</taxon>
        <taxon>Rhabditina</taxon>
        <taxon>Rhabditomorpha</taxon>
        <taxon>Strongyloidea</taxon>
        <taxon>Trichostrongylidae</taxon>
        <taxon>Haemonchus</taxon>
    </lineage>
</organism>
<reference evidence="3" key="1">
    <citation type="submission" date="2020-12" db="UniProtKB">
        <authorList>
            <consortium name="WormBaseParasite"/>
        </authorList>
    </citation>
    <scope>IDENTIFICATION</scope>
    <source>
        <strain evidence="3">MHco3</strain>
    </source>
</reference>
<keyword evidence="2" id="KW-1185">Reference proteome</keyword>
<protein>
    <submittedName>
        <fullName evidence="3">BZIP domain-containing protein</fullName>
    </submittedName>
</protein>
<name>A0A7I4YMZ0_HAECO</name>
<dbReference type="WBParaSite" id="HCON_00113990-00001">
    <property type="protein sequence ID" value="HCON_00113990-00001"/>
    <property type="gene ID" value="HCON_00113990"/>
</dbReference>
<feature type="region of interest" description="Disordered" evidence="1">
    <location>
        <begin position="1"/>
        <end position="20"/>
    </location>
</feature>
<proteinExistence type="predicted"/>